<evidence type="ECO:0000313" key="4">
    <source>
        <dbReference type="EMBL" id="WAR01136.1"/>
    </source>
</evidence>
<evidence type="ECO:0000256" key="2">
    <source>
        <dbReference type="SAM" id="SignalP"/>
    </source>
</evidence>
<keyword evidence="2" id="KW-0732">Signal</keyword>
<dbReference type="Proteomes" id="UP001164746">
    <property type="component" value="Chromosome 4"/>
</dbReference>
<reference evidence="4" key="1">
    <citation type="submission" date="2022-11" db="EMBL/GenBank/DDBJ databases">
        <title>Centuries of genome instability and evolution in soft-shell clam transmissible cancer (bioRxiv).</title>
        <authorList>
            <person name="Hart S.F.M."/>
            <person name="Yonemitsu M.A."/>
            <person name="Giersch R.M."/>
            <person name="Beal B.F."/>
            <person name="Arriagada G."/>
            <person name="Davis B.W."/>
            <person name="Ostrander E.A."/>
            <person name="Goff S.P."/>
            <person name="Metzger M.J."/>
        </authorList>
    </citation>
    <scope>NUCLEOTIDE SEQUENCE</scope>
    <source>
        <strain evidence="4">MELC-2E11</strain>
        <tissue evidence="4">Siphon/mantle</tissue>
    </source>
</reference>
<accession>A0ABY7E1U1</accession>
<protein>
    <recommendedName>
        <fullName evidence="3">EF-hand domain-containing protein</fullName>
    </recommendedName>
</protein>
<proteinExistence type="predicted"/>
<feature type="domain" description="EF-hand" evidence="3">
    <location>
        <begin position="90"/>
        <end position="125"/>
    </location>
</feature>
<dbReference type="EMBL" id="CP111015">
    <property type="protein sequence ID" value="WAR01136.1"/>
    <property type="molecule type" value="Genomic_DNA"/>
</dbReference>
<dbReference type="SUPFAM" id="SSF47473">
    <property type="entry name" value="EF-hand"/>
    <property type="match status" value="1"/>
</dbReference>
<dbReference type="InterPro" id="IPR018247">
    <property type="entry name" value="EF_Hand_1_Ca_BS"/>
</dbReference>
<dbReference type="InterPro" id="IPR011992">
    <property type="entry name" value="EF-hand-dom_pair"/>
</dbReference>
<feature type="signal peptide" evidence="2">
    <location>
        <begin position="1"/>
        <end position="22"/>
    </location>
</feature>
<evidence type="ECO:0000313" key="5">
    <source>
        <dbReference type="Proteomes" id="UP001164746"/>
    </source>
</evidence>
<sequence>MPTPVIVCRLSVYISLCLTVSSLYLPEMDESASVRRPSRSTGRLPSQNDLHVQYRIPRSTDSESSSWQKRQSVYKVFSNMMARHANRHNNDRAFVDRLFNLFDLDGDRVIERREFKAVLQILGIVSHNF</sequence>
<organism evidence="4 5">
    <name type="scientific">Mya arenaria</name>
    <name type="common">Soft-shell clam</name>
    <dbReference type="NCBI Taxonomy" id="6604"/>
    <lineage>
        <taxon>Eukaryota</taxon>
        <taxon>Metazoa</taxon>
        <taxon>Spiralia</taxon>
        <taxon>Lophotrochozoa</taxon>
        <taxon>Mollusca</taxon>
        <taxon>Bivalvia</taxon>
        <taxon>Autobranchia</taxon>
        <taxon>Heteroconchia</taxon>
        <taxon>Euheterodonta</taxon>
        <taxon>Imparidentia</taxon>
        <taxon>Neoheterodontei</taxon>
        <taxon>Myida</taxon>
        <taxon>Myoidea</taxon>
        <taxon>Myidae</taxon>
        <taxon>Mya</taxon>
    </lineage>
</organism>
<keyword evidence="5" id="KW-1185">Reference proteome</keyword>
<dbReference type="PROSITE" id="PS00018">
    <property type="entry name" value="EF_HAND_1"/>
    <property type="match status" value="1"/>
</dbReference>
<gene>
    <name evidence="4" type="ORF">MAR_007694</name>
</gene>
<name>A0ABY7E1U1_MYAAR</name>
<evidence type="ECO:0000256" key="1">
    <source>
        <dbReference type="ARBA" id="ARBA00022837"/>
    </source>
</evidence>
<keyword evidence="1" id="KW-0106">Calcium</keyword>
<dbReference type="PROSITE" id="PS50222">
    <property type="entry name" value="EF_HAND_2"/>
    <property type="match status" value="1"/>
</dbReference>
<dbReference type="InterPro" id="IPR002048">
    <property type="entry name" value="EF_hand_dom"/>
</dbReference>
<evidence type="ECO:0000259" key="3">
    <source>
        <dbReference type="PROSITE" id="PS50222"/>
    </source>
</evidence>
<dbReference type="Gene3D" id="1.10.238.10">
    <property type="entry name" value="EF-hand"/>
    <property type="match status" value="1"/>
</dbReference>
<feature type="chain" id="PRO_5045543907" description="EF-hand domain-containing protein" evidence="2">
    <location>
        <begin position="23"/>
        <end position="129"/>
    </location>
</feature>